<dbReference type="GO" id="GO:0046655">
    <property type="term" value="P:folic acid metabolic process"/>
    <property type="evidence" value="ECO:0007669"/>
    <property type="project" value="TreeGrafter"/>
</dbReference>
<dbReference type="SUPFAM" id="SSF51197">
    <property type="entry name" value="Clavaminate synthase-like"/>
    <property type="match status" value="1"/>
</dbReference>
<comment type="pathway">
    <text evidence="1">Cofactor biosynthesis; tetrahydrofolate biosynthesis; 5,6,7,8-tetrahydrofolate from 7,8-dihydrofolate: step 1/1.</text>
</comment>
<dbReference type="PANTHER" id="PTHR48069:SF3">
    <property type="entry name" value="DIHYDROFOLATE REDUCTASE"/>
    <property type="match status" value="1"/>
</dbReference>
<evidence type="ECO:0000313" key="9">
    <source>
        <dbReference type="Proteomes" id="UP000012174"/>
    </source>
</evidence>
<dbReference type="eggNOG" id="KOG1324">
    <property type="taxonomic scope" value="Eukaryota"/>
</dbReference>
<dbReference type="KEGG" id="ela:UCREL1_4541"/>
<dbReference type="GO" id="GO:0006730">
    <property type="term" value="P:one-carbon metabolic process"/>
    <property type="evidence" value="ECO:0007669"/>
    <property type="project" value="UniProtKB-KW"/>
</dbReference>
<dbReference type="PROSITE" id="PS51330">
    <property type="entry name" value="DHFR_2"/>
    <property type="match status" value="1"/>
</dbReference>
<evidence type="ECO:0000256" key="3">
    <source>
        <dbReference type="ARBA" id="ARBA00018886"/>
    </source>
</evidence>
<proteinExistence type="predicted"/>
<dbReference type="AlphaFoldDB" id="M7SVA6"/>
<evidence type="ECO:0000259" key="7">
    <source>
        <dbReference type="PROSITE" id="PS51330"/>
    </source>
</evidence>
<dbReference type="STRING" id="1287681.M7SVA6"/>
<accession>M7SVA6</accession>
<dbReference type="Gene3D" id="3.40.430.10">
    <property type="entry name" value="Dihydrofolate Reductase, subunit A"/>
    <property type="match status" value="1"/>
</dbReference>
<dbReference type="GO" id="GO:0004146">
    <property type="term" value="F:dihydrofolate reductase activity"/>
    <property type="evidence" value="ECO:0007669"/>
    <property type="project" value="UniProtKB-EC"/>
</dbReference>
<keyword evidence="9" id="KW-1185">Reference proteome</keyword>
<evidence type="ECO:0000256" key="6">
    <source>
        <dbReference type="ARBA" id="ARBA00023002"/>
    </source>
</evidence>
<keyword evidence="5" id="KW-0521">NADP</keyword>
<reference evidence="9" key="1">
    <citation type="journal article" date="2013" name="Genome Announc.">
        <title>Draft genome sequence of the grapevine dieback fungus Eutypa lata UCR-EL1.</title>
        <authorList>
            <person name="Blanco-Ulate B."/>
            <person name="Rolshausen P.E."/>
            <person name="Cantu D."/>
        </authorList>
    </citation>
    <scope>NUCLEOTIDE SEQUENCE [LARGE SCALE GENOMIC DNA]</scope>
    <source>
        <strain evidence="9">UCR-EL1</strain>
    </source>
</reference>
<dbReference type="PANTHER" id="PTHR48069">
    <property type="entry name" value="DIHYDROFOLATE REDUCTASE"/>
    <property type="match status" value="1"/>
</dbReference>
<name>M7SVA6_EUTLA</name>
<dbReference type="InterPro" id="IPR024072">
    <property type="entry name" value="DHFR-like_dom_sf"/>
</dbReference>
<dbReference type="Proteomes" id="UP000012174">
    <property type="component" value="Unassembled WGS sequence"/>
</dbReference>
<dbReference type="HOGENOM" id="CLU_507163_0_0_1"/>
<evidence type="ECO:0000313" key="8">
    <source>
        <dbReference type="EMBL" id="EMR68458.1"/>
    </source>
</evidence>
<protein>
    <recommendedName>
        <fullName evidence="3">Dihydrofolate reductase</fullName>
        <ecNumber evidence="2">1.5.1.3</ecNumber>
    </recommendedName>
</protein>
<dbReference type="SUPFAM" id="SSF53597">
    <property type="entry name" value="Dihydrofolate reductase-like"/>
    <property type="match status" value="1"/>
</dbReference>
<dbReference type="PROSITE" id="PS00075">
    <property type="entry name" value="DHFR_1"/>
    <property type="match status" value="1"/>
</dbReference>
<dbReference type="GO" id="GO:0046452">
    <property type="term" value="P:dihydrofolate metabolic process"/>
    <property type="evidence" value="ECO:0007669"/>
    <property type="project" value="TreeGrafter"/>
</dbReference>
<dbReference type="Pfam" id="PF00186">
    <property type="entry name" value="DHFR_1"/>
    <property type="match status" value="1"/>
</dbReference>
<dbReference type="OrthoDB" id="4664297at2759"/>
<dbReference type="Gene3D" id="2.60.120.620">
    <property type="entry name" value="q2cbj1_9rhob like domain"/>
    <property type="match status" value="1"/>
</dbReference>
<dbReference type="GO" id="GO:0050661">
    <property type="term" value="F:NADP binding"/>
    <property type="evidence" value="ECO:0007669"/>
    <property type="project" value="InterPro"/>
</dbReference>
<sequence length="537" mass="60381">MASPPAPLTEEEKAFFLQHGYVKLTNCFTQEQADLMNEGVWTRLGMSPTDKSTWTRERTNMPSHRTFDCASFAPKAWAAICELCGGEDRVDPYSREWRDSLIVNLGSAAGEGKPVPPKELEEWHVDGDFFMHYLDSPEQALLAIPLFTDIVPLGGGTMLCPDAIPKIARWLYQNPDGVSPRMQVRSDPDFGRERNLEFYRELARSCEDSSFVEATGKVGDVFLMHPLMMHCATSNALRRVRIITNPPVNLREPHCFDREDGRYSLVEQKTLRGIGKERLEGWRITGPREAVVPERVRIQEAMKRDEIRRLEEIKHVVQQMPDQAPAEMLPLELTLVVAATRNMGIGRAGTLPWSGLKKEMAYFARVTKRLPSTTQPPGMNAVIMGRKTWDSIPPRFRPLKGRLNIVISRSHAEPPAAQEVNAEAEAVKVGSLEQAIEYLRSGPAAAQTGHVFVIGGAQIYGAALELKEARRVLLTKVMSDFDCDTFFPLGLSESRAGGGWVQRSKEELDAWTGETVPEGIQEENGTRYEFQMWERID</sequence>
<dbReference type="InterPro" id="IPR017925">
    <property type="entry name" value="DHFR_CS"/>
</dbReference>
<keyword evidence="4" id="KW-0554">One-carbon metabolism</keyword>
<keyword evidence="6" id="KW-0560">Oxidoreductase</keyword>
<feature type="domain" description="DHFR" evidence="7">
    <location>
        <begin position="332"/>
        <end position="535"/>
    </location>
</feature>
<dbReference type="CDD" id="cd00209">
    <property type="entry name" value="DHFR"/>
    <property type="match status" value="1"/>
</dbReference>
<evidence type="ECO:0000256" key="4">
    <source>
        <dbReference type="ARBA" id="ARBA00022563"/>
    </source>
</evidence>
<gene>
    <name evidence="8" type="ORF">UCREL1_4541</name>
</gene>
<dbReference type="EMBL" id="KB706239">
    <property type="protein sequence ID" value="EMR68458.1"/>
    <property type="molecule type" value="Genomic_DNA"/>
</dbReference>
<dbReference type="GO" id="GO:0005739">
    <property type="term" value="C:mitochondrion"/>
    <property type="evidence" value="ECO:0007669"/>
    <property type="project" value="TreeGrafter"/>
</dbReference>
<dbReference type="UniPathway" id="UPA00077">
    <property type="reaction ID" value="UER00158"/>
</dbReference>
<evidence type="ECO:0000256" key="1">
    <source>
        <dbReference type="ARBA" id="ARBA00004903"/>
    </source>
</evidence>
<evidence type="ECO:0000256" key="2">
    <source>
        <dbReference type="ARBA" id="ARBA00012856"/>
    </source>
</evidence>
<organism evidence="8 9">
    <name type="scientific">Eutypa lata (strain UCR-EL1)</name>
    <name type="common">Grapevine dieback disease fungus</name>
    <name type="synonym">Eutypa armeniacae</name>
    <dbReference type="NCBI Taxonomy" id="1287681"/>
    <lineage>
        <taxon>Eukaryota</taxon>
        <taxon>Fungi</taxon>
        <taxon>Dikarya</taxon>
        <taxon>Ascomycota</taxon>
        <taxon>Pezizomycotina</taxon>
        <taxon>Sordariomycetes</taxon>
        <taxon>Xylariomycetidae</taxon>
        <taxon>Xylariales</taxon>
        <taxon>Diatrypaceae</taxon>
        <taxon>Eutypa</taxon>
    </lineage>
</organism>
<dbReference type="InterPro" id="IPR001796">
    <property type="entry name" value="DHFR_dom"/>
</dbReference>
<dbReference type="EC" id="1.5.1.3" evidence="2"/>
<dbReference type="GO" id="GO:0046654">
    <property type="term" value="P:tetrahydrofolate biosynthetic process"/>
    <property type="evidence" value="ECO:0007669"/>
    <property type="project" value="UniProtKB-UniPathway"/>
</dbReference>
<dbReference type="InterPro" id="IPR012259">
    <property type="entry name" value="DHFR"/>
</dbReference>
<evidence type="ECO:0000256" key="5">
    <source>
        <dbReference type="ARBA" id="ARBA00022857"/>
    </source>
</evidence>
<dbReference type="PRINTS" id="PR00070">
    <property type="entry name" value="DHFR"/>
</dbReference>